<keyword evidence="3" id="KW-1185">Reference proteome</keyword>
<gene>
    <name evidence="2" type="ORF">RM844_09300</name>
</gene>
<organism evidence="2 3">
    <name type="scientific">Streptomyces chisholmiae</name>
    <dbReference type="NCBI Taxonomy" id="3075540"/>
    <lineage>
        <taxon>Bacteria</taxon>
        <taxon>Bacillati</taxon>
        <taxon>Actinomycetota</taxon>
        <taxon>Actinomycetes</taxon>
        <taxon>Kitasatosporales</taxon>
        <taxon>Streptomycetaceae</taxon>
        <taxon>Streptomyces</taxon>
    </lineage>
</organism>
<dbReference type="SMART" id="SM00866">
    <property type="entry name" value="UTRA"/>
    <property type="match status" value="1"/>
</dbReference>
<evidence type="ECO:0000259" key="1">
    <source>
        <dbReference type="SMART" id="SM00866"/>
    </source>
</evidence>
<evidence type="ECO:0000313" key="2">
    <source>
        <dbReference type="EMBL" id="MDT0266492.1"/>
    </source>
</evidence>
<dbReference type="Proteomes" id="UP001183410">
    <property type="component" value="Unassembled WGS sequence"/>
</dbReference>
<dbReference type="SUPFAM" id="SSF64288">
    <property type="entry name" value="Chorismate lyase-like"/>
    <property type="match status" value="1"/>
</dbReference>
<dbReference type="PANTHER" id="PTHR44846:SF17">
    <property type="entry name" value="GNTR-FAMILY TRANSCRIPTIONAL REGULATOR"/>
    <property type="match status" value="1"/>
</dbReference>
<dbReference type="Gene3D" id="3.40.1410.10">
    <property type="entry name" value="Chorismate lyase-like"/>
    <property type="match status" value="1"/>
</dbReference>
<dbReference type="InterPro" id="IPR011663">
    <property type="entry name" value="UTRA"/>
</dbReference>
<name>A0ABU2JNC3_9ACTN</name>
<reference evidence="3" key="1">
    <citation type="submission" date="2023-07" db="EMBL/GenBank/DDBJ databases">
        <title>30 novel species of actinomycetes from the DSMZ collection.</title>
        <authorList>
            <person name="Nouioui I."/>
        </authorList>
    </citation>
    <scope>NUCLEOTIDE SEQUENCE [LARGE SCALE GENOMIC DNA]</scope>
    <source>
        <strain evidence="3">DSM 44915</strain>
    </source>
</reference>
<dbReference type="InterPro" id="IPR050679">
    <property type="entry name" value="Bact_HTH_transcr_reg"/>
</dbReference>
<dbReference type="PANTHER" id="PTHR44846">
    <property type="entry name" value="MANNOSYL-D-GLYCERATE TRANSPORT/METABOLISM SYSTEM REPRESSOR MNGR-RELATED"/>
    <property type="match status" value="1"/>
</dbReference>
<accession>A0ABU2JNC3</accession>
<proteinExistence type="predicted"/>
<protein>
    <submittedName>
        <fullName evidence="2">UTRA domain-containing protein</fullName>
    </submittedName>
</protein>
<dbReference type="InterPro" id="IPR028978">
    <property type="entry name" value="Chorismate_lyase_/UTRA_dom_sf"/>
</dbReference>
<dbReference type="RefSeq" id="WP_311666507.1">
    <property type="nucleotide sequence ID" value="NZ_JAVREO010000004.1"/>
</dbReference>
<evidence type="ECO:0000313" key="3">
    <source>
        <dbReference type="Proteomes" id="UP001183410"/>
    </source>
</evidence>
<feature type="domain" description="UbiC transcription regulator-associated" evidence="1">
    <location>
        <begin position="32"/>
        <end position="173"/>
    </location>
</feature>
<comment type="caution">
    <text evidence="2">The sequence shown here is derived from an EMBL/GenBank/DDBJ whole genome shotgun (WGS) entry which is preliminary data.</text>
</comment>
<dbReference type="Pfam" id="PF07702">
    <property type="entry name" value="UTRA"/>
    <property type="match status" value="1"/>
</dbReference>
<sequence>MVGGNEWVNTSAPYTRARAAGQGDAWGAETAARGRRGTQRVLGAGTVPAPEPVARAFGLPAGHSVVERRRIIYLDDEATEVTGSYYPLEVAAGTRLAQRAKIPGGAVTLLASLGFVARTVTEEVRARMPDEEEKRLLDLDHHEPVLHLLRHTFGDHELPFQVDVSVFHAGTQSLRYEMRTV</sequence>
<dbReference type="EMBL" id="JAVREO010000004">
    <property type="protein sequence ID" value="MDT0266492.1"/>
    <property type="molecule type" value="Genomic_DNA"/>
</dbReference>